<comment type="catalytic activity">
    <reaction evidence="24">
        <text>(9Z,12Z,15Z)-octadecatrienamide + H2O = (9Z,12Z,15Z)-octadecatrienoate + NH4(+)</text>
        <dbReference type="Rhea" id="RHEA:62976"/>
        <dbReference type="ChEBI" id="CHEBI:15377"/>
        <dbReference type="ChEBI" id="CHEBI:28938"/>
        <dbReference type="ChEBI" id="CHEBI:32387"/>
        <dbReference type="ChEBI" id="CHEBI:142684"/>
    </reaction>
    <physiologicalReaction direction="left-to-right" evidence="24">
        <dbReference type="Rhea" id="RHEA:62977"/>
    </physiologicalReaction>
</comment>
<dbReference type="FunFam" id="3.90.1300.10:FF:000001">
    <property type="entry name" value="Fatty-acid amide hydrolase 1"/>
    <property type="match status" value="1"/>
</dbReference>
<dbReference type="GO" id="GO:0004040">
    <property type="term" value="F:amidase activity"/>
    <property type="evidence" value="ECO:0007669"/>
    <property type="project" value="TreeGrafter"/>
</dbReference>
<evidence type="ECO:0000256" key="33">
    <source>
        <dbReference type="ARBA" id="ARBA00052906"/>
    </source>
</evidence>
<keyword evidence="5" id="KW-0378">Hydrolase</keyword>
<comment type="catalytic activity">
    <reaction evidence="23">
        <text>N-(9Z-octadecenoyl)-taurine + H2O = taurine + (9Z)-octadecenoate</text>
        <dbReference type="Rhea" id="RHEA:63148"/>
        <dbReference type="ChEBI" id="CHEBI:15377"/>
        <dbReference type="ChEBI" id="CHEBI:30823"/>
        <dbReference type="ChEBI" id="CHEBI:146191"/>
        <dbReference type="ChEBI" id="CHEBI:507393"/>
    </reaction>
    <physiologicalReaction direction="left-to-right" evidence="23">
        <dbReference type="Rhea" id="RHEA:63149"/>
    </physiologicalReaction>
</comment>
<evidence type="ECO:0000256" key="38">
    <source>
        <dbReference type="PIRSR" id="PIRSR001221-1"/>
    </source>
</evidence>
<dbReference type="InterPro" id="IPR023631">
    <property type="entry name" value="Amidase_dom"/>
</dbReference>
<evidence type="ECO:0000256" key="28">
    <source>
        <dbReference type="ARBA" id="ARBA00052514"/>
    </source>
</evidence>
<feature type="active site" description="Charge relay system" evidence="38">
    <location>
        <position position="260"/>
    </location>
</feature>
<dbReference type="Pfam" id="PF01425">
    <property type="entry name" value="Amidase"/>
    <property type="match status" value="1"/>
</dbReference>
<evidence type="ECO:0000256" key="17">
    <source>
        <dbReference type="ARBA" id="ARBA00051200"/>
    </source>
</evidence>
<comment type="catalytic activity">
    <reaction evidence="27">
        <text>(6Z)-octadecenamide + H2O = (6Z)-octadecenoate + NH4(+)</text>
        <dbReference type="Rhea" id="RHEA:63008"/>
        <dbReference type="ChEBI" id="CHEBI:15377"/>
        <dbReference type="ChEBI" id="CHEBI:28938"/>
        <dbReference type="ChEBI" id="CHEBI:32375"/>
        <dbReference type="ChEBI" id="CHEBI:146168"/>
    </reaction>
    <physiologicalReaction direction="left-to-right" evidence="27">
        <dbReference type="Rhea" id="RHEA:63009"/>
    </physiologicalReaction>
</comment>
<protein>
    <recommendedName>
        <fullName evidence="34">Fatty-acid amide hydrolase 1</fullName>
        <ecNumber evidence="3">3.5.1.99</ecNumber>
    </recommendedName>
    <alternativeName>
        <fullName evidence="37">Anandamide amidohydrolase 1</fullName>
    </alternativeName>
    <alternativeName>
        <fullName evidence="35">Fatty acid ester hydrolase</fullName>
    </alternativeName>
    <alternativeName>
        <fullName evidence="36">Oleamide hydrolase 1</fullName>
    </alternativeName>
</protein>
<comment type="catalytic activity">
    <reaction evidence="22">
        <text>N-docosanoyl-taurine + H2O = docosanoate + taurine</text>
        <dbReference type="Rhea" id="RHEA:63156"/>
        <dbReference type="ChEBI" id="CHEBI:15377"/>
        <dbReference type="ChEBI" id="CHEBI:23858"/>
        <dbReference type="ChEBI" id="CHEBI:146196"/>
        <dbReference type="ChEBI" id="CHEBI:507393"/>
    </reaction>
    <physiologicalReaction direction="left-to-right" evidence="22">
        <dbReference type="Rhea" id="RHEA:63157"/>
    </physiologicalReaction>
</comment>
<evidence type="ECO:0000259" key="40">
    <source>
        <dbReference type="Pfam" id="PF01425"/>
    </source>
</evidence>
<dbReference type="InterPro" id="IPR036928">
    <property type="entry name" value="AS_sf"/>
</dbReference>
<comment type="catalytic activity">
    <reaction evidence="13">
        <text>(11Z,14Z)-eicosadienamide + H2O = (11Z,14Z)-eicosadienoate + NH4(+)</text>
        <dbReference type="Rhea" id="RHEA:63004"/>
        <dbReference type="ChEBI" id="CHEBI:15377"/>
        <dbReference type="ChEBI" id="CHEBI:28938"/>
        <dbReference type="ChEBI" id="CHEBI:77220"/>
        <dbReference type="ChEBI" id="CHEBI:146165"/>
    </reaction>
    <physiologicalReaction direction="left-to-right" evidence="13">
        <dbReference type="Rhea" id="RHEA:63005"/>
    </physiologicalReaction>
</comment>
<evidence type="ECO:0000256" key="39">
    <source>
        <dbReference type="PIRSR" id="PIRSR001221-2"/>
    </source>
</evidence>
<comment type="catalytic activity">
    <reaction evidence="9">
        <text>2-(5Z,8Z,11Z,14Z-eicosatetraenoyl)-glycerol + H2O = glycerol + (5Z,8Z,11Z,14Z)-eicosatetraenoate + H(+)</text>
        <dbReference type="Rhea" id="RHEA:26132"/>
        <dbReference type="ChEBI" id="CHEBI:15377"/>
        <dbReference type="ChEBI" id="CHEBI:15378"/>
        <dbReference type="ChEBI" id="CHEBI:17754"/>
        <dbReference type="ChEBI" id="CHEBI:32395"/>
        <dbReference type="ChEBI" id="CHEBI:52392"/>
    </reaction>
    <physiologicalReaction direction="left-to-right" evidence="9">
        <dbReference type="Rhea" id="RHEA:26133"/>
    </physiologicalReaction>
</comment>
<evidence type="ECO:0000313" key="42">
    <source>
        <dbReference type="Proteomes" id="UP000327468"/>
    </source>
</evidence>
<evidence type="ECO:0000256" key="7">
    <source>
        <dbReference type="ARBA" id="ARBA00023098"/>
    </source>
</evidence>
<evidence type="ECO:0000256" key="26">
    <source>
        <dbReference type="ARBA" id="ARBA00052458"/>
    </source>
</evidence>
<keyword evidence="42" id="KW-1185">Reference proteome</keyword>
<feature type="active site" description="Charge relay system" evidence="38">
    <location>
        <position position="185"/>
    </location>
</feature>
<name>A0A5N5PW39_PANHP</name>
<evidence type="ECO:0000256" key="29">
    <source>
        <dbReference type="ARBA" id="ARBA00052634"/>
    </source>
</evidence>
<comment type="catalytic activity">
    <reaction evidence="28">
        <text>N-(15Z-tetracosenoyl)-taurine + H2O = (15Z)-tetracosenoate + taurine</text>
        <dbReference type="Rhea" id="RHEA:63160"/>
        <dbReference type="ChEBI" id="CHEBI:15377"/>
        <dbReference type="ChEBI" id="CHEBI:32392"/>
        <dbReference type="ChEBI" id="CHEBI:146198"/>
        <dbReference type="ChEBI" id="CHEBI:507393"/>
    </reaction>
    <physiologicalReaction direction="left-to-right" evidence="28">
        <dbReference type="Rhea" id="RHEA:63161"/>
    </physiologicalReaction>
</comment>
<evidence type="ECO:0000256" key="2">
    <source>
        <dbReference type="ARBA" id="ARBA00009199"/>
    </source>
</evidence>
<organism evidence="41 42">
    <name type="scientific">Pangasianodon hypophthalmus</name>
    <name type="common">Striped catfish</name>
    <name type="synonym">Helicophagus hypophthalmus</name>
    <dbReference type="NCBI Taxonomy" id="310915"/>
    <lineage>
        <taxon>Eukaryota</taxon>
        <taxon>Metazoa</taxon>
        <taxon>Chordata</taxon>
        <taxon>Craniata</taxon>
        <taxon>Vertebrata</taxon>
        <taxon>Euteleostomi</taxon>
        <taxon>Actinopterygii</taxon>
        <taxon>Neopterygii</taxon>
        <taxon>Teleostei</taxon>
        <taxon>Ostariophysi</taxon>
        <taxon>Siluriformes</taxon>
        <taxon>Pangasiidae</taxon>
        <taxon>Pangasianodon</taxon>
    </lineage>
</organism>
<dbReference type="PANTHER" id="PTHR45847:SF6">
    <property type="entry name" value="FATTY ACID AMIDE HYDROLASE"/>
    <property type="match status" value="1"/>
</dbReference>
<evidence type="ECO:0000256" key="16">
    <source>
        <dbReference type="ARBA" id="ARBA00050992"/>
    </source>
</evidence>
<dbReference type="Gene3D" id="3.90.1300.10">
    <property type="entry name" value="Amidase signature (AS) domain"/>
    <property type="match status" value="1"/>
</dbReference>
<comment type="catalytic activity">
    <reaction evidence="20">
        <text>N-octadecanoyl ethanolamine + H2O = octadecanoate + ethanolamine</text>
        <dbReference type="Rhea" id="RHEA:63124"/>
        <dbReference type="ChEBI" id="CHEBI:15377"/>
        <dbReference type="ChEBI" id="CHEBI:25629"/>
        <dbReference type="ChEBI" id="CHEBI:57603"/>
        <dbReference type="ChEBI" id="CHEBI:85299"/>
    </reaction>
    <physiologicalReaction direction="left-to-right" evidence="20">
        <dbReference type="Rhea" id="RHEA:63125"/>
    </physiologicalReaction>
</comment>
<sequence>MQAELRVGGARAGRERGRLELSVCVCVCVCVDNTECSRSRLEQKSRDMDGEWKRVVVPLLCAAGVSVFLLKWTEQQKVKRKLQRAREKREKELGQAKKAVSCFKTQNPGVDLNAIVTLPLAELSQRIRQGSLQPDAVLHAYMEKALEVNRKLNCSTAVLMECLQQLEDIESHKEGLLYGIPVSIKDNLNYEGYDSSCGVLTKLDDPAVKDSVVVSVLKKQGAIPFIKTNIPQGLLNYECSNPIYGRTVNPCNLEKTSGGSSGGEGALIAGGGSILGLGTDIGGSIRIPAAFCGICGLKPTNNRISVQGLSSCAKGGKTALSAVGPLARDVESLALCMRALLCTDMFTLDPTVPPIPFNQQVYESSEPLRIGYYENDGYHQPSPSMSRALRETKELLEKAGHTLIPFNPPRIFTAFHEYVLKGNIADAGTTLLQHFKGGPVDPCLKHQVSLCGLPLFVKRMISLLLRPIYPRMAAAIHSLCGVGSAAELWKQHKEVEDYIHETLAEWRKLELDVLLCPMLGPAFNFSYPGKQTSALSYTALYNVLNFPVGVVPVTVVTAEDEDELKHYRGNFGDIWDKTFVKAIRGGVGLPIAVQCVALPWQEEMCLRLMREVEKLCAKNKHSNINH</sequence>
<evidence type="ECO:0000256" key="34">
    <source>
        <dbReference type="ARBA" id="ARBA00073178"/>
    </source>
</evidence>
<dbReference type="EMBL" id="VFJC01000003">
    <property type="protein sequence ID" value="KAB5583825.1"/>
    <property type="molecule type" value="Genomic_DNA"/>
</dbReference>
<evidence type="ECO:0000256" key="37">
    <source>
        <dbReference type="ARBA" id="ARBA00077216"/>
    </source>
</evidence>
<feature type="binding site" evidence="39">
    <location>
        <begin position="281"/>
        <end position="284"/>
    </location>
    <ligand>
        <name>substrate</name>
    </ligand>
</feature>
<keyword evidence="6" id="KW-0442">Lipid degradation</keyword>
<evidence type="ECO:0000256" key="14">
    <source>
        <dbReference type="ARBA" id="ARBA00050481"/>
    </source>
</evidence>
<comment type="catalytic activity">
    <reaction evidence="1">
        <text>(9Z)-octadecenamide + H2O = (9Z)-octadecenoate + NH4(+)</text>
        <dbReference type="Rhea" id="RHEA:26506"/>
        <dbReference type="ChEBI" id="CHEBI:15377"/>
        <dbReference type="ChEBI" id="CHEBI:28938"/>
        <dbReference type="ChEBI" id="CHEBI:30823"/>
        <dbReference type="ChEBI" id="CHEBI:116314"/>
        <dbReference type="EC" id="3.5.1.99"/>
    </reaction>
    <physiologicalReaction direction="left-to-right" evidence="1">
        <dbReference type="Rhea" id="RHEA:26507"/>
    </physiologicalReaction>
</comment>
<comment type="catalytic activity">
    <reaction evidence="26">
        <text>N-docosanoyl-ethanolamine + H2O = docosanoate + ethanolamine</text>
        <dbReference type="Rhea" id="RHEA:63128"/>
        <dbReference type="ChEBI" id="CHEBI:15377"/>
        <dbReference type="ChEBI" id="CHEBI:23858"/>
        <dbReference type="ChEBI" id="CHEBI:57603"/>
        <dbReference type="ChEBI" id="CHEBI:146186"/>
    </reaction>
    <physiologicalReaction direction="left-to-right" evidence="26">
        <dbReference type="Rhea" id="RHEA:63129"/>
    </physiologicalReaction>
</comment>
<dbReference type="InterPro" id="IPR020556">
    <property type="entry name" value="Amidase_CS"/>
</dbReference>
<comment type="catalytic activity">
    <reaction evidence="29">
        <text>N-tricosanoyl-taurine + H2O = tricosanoate + taurine</text>
        <dbReference type="Rhea" id="RHEA:63164"/>
        <dbReference type="ChEBI" id="CHEBI:15377"/>
        <dbReference type="ChEBI" id="CHEBI:79007"/>
        <dbReference type="ChEBI" id="CHEBI:146197"/>
        <dbReference type="ChEBI" id="CHEBI:507393"/>
    </reaction>
    <physiologicalReaction direction="left-to-right" evidence="29">
        <dbReference type="Rhea" id="RHEA:63165"/>
    </physiologicalReaction>
</comment>
<comment type="catalytic activity">
    <reaction evidence="16">
        <text>N-(15Z-tetracosenoyl)-ethanolamine + H2O = (15Z)-tetracosenoate + ethanolamine</text>
        <dbReference type="Rhea" id="RHEA:63144"/>
        <dbReference type="ChEBI" id="CHEBI:15377"/>
        <dbReference type="ChEBI" id="CHEBI:32392"/>
        <dbReference type="ChEBI" id="CHEBI:57603"/>
        <dbReference type="ChEBI" id="CHEBI:146187"/>
    </reaction>
    <physiologicalReaction direction="left-to-right" evidence="16">
        <dbReference type="Rhea" id="RHEA:63145"/>
    </physiologicalReaction>
</comment>
<evidence type="ECO:0000256" key="22">
    <source>
        <dbReference type="ARBA" id="ARBA00051914"/>
    </source>
</evidence>
<evidence type="ECO:0000256" key="32">
    <source>
        <dbReference type="ARBA" id="ARBA00052857"/>
    </source>
</evidence>
<evidence type="ECO:0000256" key="27">
    <source>
        <dbReference type="ARBA" id="ARBA00052512"/>
    </source>
</evidence>
<evidence type="ECO:0000256" key="10">
    <source>
        <dbReference type="ARBA" id="ARBA00048052"/>
    </source>
</evidence>
<evidence type="ECO:0000256" key="5">
    <source>
        <dbReference type="ARBA" id="ARBA00022801"/>
    </source>
</evidence>
<comment type="catalytic activity">
    <reaction evidence="14">
        <text>1-O-methyl-(5Z,8Z,11Z,14Z)-eicosatetraenoate + H2O = methanol + (5Z,8Z,11Z,14Z)-eicosatetraenoate + H(+)</text>
        <dbReference type="Rhea" id="RHEA:63052"/>
        <dbReference type="ChEBI" id="CHEBI:15377"/>
        <dbReference type="ChEBI" id="CHEBI:15378"/>
        <dbReference type="ChEBI" id="CHEBI:17790"/>
        <dbReference type="ChEBI" id="CHEBI:32395"/>
        <dbReference type="ChEBI" id="CHEBI:78033"/>
    </reaction>
    <physiologicalReaction direction="left-to-right" evidence="14">
        <dbReference type="Rhea" id="RHEA:63053"/>
    </physiologicalReaction>
</comment>
<evidence type="ECO:0000256" key="23">
    <source>
        <dbReference type="ARBA" id="ARBA00052289"/>
    </source>
</evidence>
<dbReference type="Proteomes" id="UP000327468">
    <property type="component" value="Chromosome 2"/>
</dbReference>
<dbReference type="GO" id="GO:0009062">
    <property type="term" value="P:fatty acid catabolic process"/>
    <property type="evidence" value="ECO:0007669"/>
    <property type="project" value="TreeGrafter"/>
</dbReference>
<evidence type="ECO:0000256" key="3">
    <source>
        <dbReference type="ARBA" id="ARBA00012112"/>
    </source>
</evidence>
<evidence type="ECO:0000313" key="41">
    <source>
        <dbReference type="EMBL" id="KAB5583825.1"/>
    </source>
</evidence>
<comment type="caution">
    <text evidence="41">The sequence shown here is derived from an EMBL/GenBank/DDBJ whole genome shotgun (WGS) entry which is preliminary data.</text>
</comment>
<evidence type="ECO:0000256" key="36">
    <source>
        <dbReference type="ARBA" id="ARBA00077157"/>
    </source>
</evidence>
<comment type="catalytic activity">
    <reaction evidence="10">
        <text>N-(9Z-octadecenoyl) ethanolamine + H2O = ethanolamine + (9Z)-octadecenoate</text>
        <dbReference type="Rhea" id="RHEA:45060"/>
        <dbReference type="ChEBI" id="CHEBI:15377"/>
        <dbReference type="ChEBI" id="CHEBI:30823"/>
        <dbReference type="ChEBI" id="CHEBI:57603"/>
        <dbReference type="ChEBI" id="CHEBI:71466"/>
    </reaction>
    <physiologicalReaction direction="left-to-right" evidence="10">
        <dbReference type="Rhea" id="RHEA:45061"/>
    </physiologicalReaction>
</comment>
<dbReference type="GO" id="GO:0017064">
    <property type="term" value="F:fatty acid amide hydrolase activity"/>
    <property type="evidence" value="ECO:0007669"/>
    <property type="project" value="UniProtKB-EC"/>
</dbReference>
<comment type="catalytic activity">
    <reaction evidence="31">
        <text>(11Z,14Z,17Z)-eicosatrienamide + H2O = (11Z,14Z,17Z)-eicosatrienoate + NH4(+)</text>
        <dbReference type="Rhea" id="RHEA:63000"/>
        <dbReference type="ChEBI" id="CHEBI:15377"/>
        <dbReference type="ChEBI" id="CHEBI:28938"/>
        <dbReference type="ChEBI" id="CHEBI:77223"/>
        <dbReference type="ChEBI" id="CHEBI:146164"/>
    </reaction>
    <physiologicalReaction direction="left-to-right" evidence="31">
        <dbReference type="Rhea" id="RHEA:63001"/>
    </physiologicalReaction>
</comment>
<evidence type="ECO:0000256" key="18">
    <source>
        <dbReference type="ARBA" id="ARBA00051311"/>
    </source>
</evidence>
<feature type="binding site" evidence="39">
    <location>
        <position position="234"/>
    </location>
    <ligand>
        <name>substrate</name>
    </ligand>
</feature>
<comment type="catalytic activity">
    <reaction evidence="33">
        <text>(15Z)-tetracosenamide + H2O = (15Z)-tetracosenoate + NH4(+)</text>
        <dbReference type="Rhea" id="RHEA:63028"/>
        <dbReference type="ChEBI" id="CHEBI:15377"/>
        <dbReference type="ChEBI" id="CHEBI:28938"/>
        <dbReference type="ChEBI" id="CHEBI:32392"/>
        <dbReference type="ChEBI" id="CHEBI:146166"/>
    </reaction>
    <physiologicalReaction direction="left-to-right" evidence="33">
        <dbReference type="Rhea" id="RHEA:63029"/>
    </physiologicalReaction>
</comment>
<evidence type="ECO:0000256" key="13">
    <source>
        <dbReference type="ARBA" id="ARBA00050403"/>
    </source>
</evidence>
<proteinExistence type="inferred from homology"/>
<dbReference type="InterPro" id="IPR052096">
    <property type="entry name" value="Endocannabinoid_amidase"/>
</dbReference>
<evidence type="ECO:0000256" key="11">
    <source>
        <dbReference type="ARBA" id="ARBA00048606"/>
    </source>
</evidence>
<evidence type="ECO:0000256" key="30">
    <source>
        <dbReference type="ARBA" id="ARBA00052709"/>
    </source>
</evidence>
<comment type="catalytic activity">
    <reaction evidence="21">
        <text>N-tetracosanoyl-taurine + H2O = tetracosanoate + taurine</text>
        <dbReference type="Rhea" id="RHEA:63140"/>
        <dbReference type="ChEBI" id="CHEBI:15377"/>
        <dbReference type="ChEBI" id="CHEBI:31014"/>
        <dbReference type="ChEBI" id="CHEBI:132049"/>
        <dbReference type="ChEBI" id="CHEBI:507393"/>
    </reaction>
    <physiologicalReaction direction="left-to-right" evidence="21">
        <dbReference type="Rhea" id="RHEA:63141"/>
    </physiologicalReaction>
</comment>
<evidence type="ECO:0000256" key="6">
    <source>
        <dbReference type="ARBA" id="ARBA00022963"/>
    </source>
</evidence>
<comment type="catalytic activity">
    <reaction evidence="18">
        <text>(11Z)-eicosenamide + H2O = (11Z)-eicosenoate + NH4(+)</text>
        <dbReference type="Rhea" id="RHEA:63120"/>
        <dbReference type="ChEBI" id="CHEBI:15377"/>
        <dbReference type="ChEBI" id="CHEBI:28938"/>
        <dbReference type="ChEBI" id="CHEBI:32426"/>
        <dbReference type="ChEBI" id="CHEBI:146167"/>
    </reaction>
    <physiologicalReaction direction="left-to-right" evidence="18">
        <dbReference type="Rhea" id="RHEA:63121"/>
    </physiologicalReaction>
</comment>
<gene>
    <name evidence="41" type="ORF">PHYPO_G00100080</name>
</gene>
<evidence type="ECO:0000256" key="4">
    <source>
        <dbReference type="ARBA" id="ARBA00022553"/>
    </source>
</evidence>
<evidence type="ECO:0000256" key="24">
    <source>
        <dbReference type="ARBA" id="ARBA00052337"/>
    </source>
</evidence>
<comment type="catalytic activity">
    <reaction evidence="15">
        <text>tetradecamide + H2O = tetradecanoate + NH4(+)</text>
        <dbReference type="Rhea" id="RHEA:62992"/>
        <dbReference type="ChEBI" id="CHEBI:15377"/>
        <dbReference type="ChEBI" id="CHEBI:28938"/>
        <dbReference type="ChEBI" id="CHEBI:30807"/>
        <dbReference type="ChEBI" id="CHEBI:137125"/>
    </reaction>
    <physiologicalReaction direction="left-to-right" evidence="15">
        <dbReference type="Rhea" id="RHEA:62993"/>
    </physiologicalReaction>
</comment>
<evidence type="ECO:0000256" key="15">
    <source>
        <dbReference type="ARBA" id="ARBA00050766"/>
    </source>
</evidence>
<accession>A0A5N5PW39</accession>
<comment type="catalytic activity">
    <reaction evidence="8">
        <text>(9Z)-octadecenoate + glycine = N-(9Z-octadecenoyl)glycine + H2O</text>
        <dbReference type="Rhea" id="RHEA:51316"/>
        <dbReference type="ChEBI" id="CHEBI:15377"/>
        <dbReference type="ChEBI" id="CHEBI:30823"/>
        <dbReference type="ChEBI" id="CHEBI:57305"/>
        <dbReference type="ChEBI" id="CHEBI:133992"/>
    </reaction>
    <physiologicalReaction direction="right-to-left" evidence="8">
        <dbReference type="Rhea" id="RHEA:51318"/>
    </physiologicalReaction>
</comment>
<comment type="catalytic activity">
    <reaction evidence="17">
        <text>(5Z,8Z,11Z,14Z)-eicosatetraenamide + H2O = (5Z,8Z,11Z,14Z)-eicosatetraenoate + NH4(+)</text>
        <dbReference type="Rhea" id="RHEA:63016"/>
        <dbReference type="ChEBI" id="CHEBI:15377"/>
        <dbReference type="ChEBI" id="CHEBI:28938"/>
        <dbReference type="ChEBI" id="CHEBI:32395"/>
        <dbReference type="ChEBI" id="CHEBI:137830"/>
    </reaction>
    <physiologicalReaction direction="left-to-right" evidence="17">
        <dbReference type="Rhea" id="RHEA:63017"/>
    </physiologicalReaction>
</comment>
<comment type="catalytic activity">
    <reaction evidence="19">
        <text>N-(9Z-hexadecenoyl) ethanolamine + H2O = (9Z)-hexadecenoate + ethanolamine</text>
        <dbReference type="Rhea" id="RHEA:35563"/>
        <dbReference type="ChEBI" id="CHEBI:15377"/>
        <dbReference type="ChEBI" id="CHEBI:32372"/>
        <dbReference type="ChEBI" id="CHEBI:57603"/>
        <dbReference type="ChEBI" id="CHEBI:71465"/>
    </reaction>
    <physiologicalReaction direction="left-to-right" evidence="19">
        <dbReference type="Rhea" id="RHEA:35564"/>
    </physiologicalReaction>
</comment>
<dbReference type="AlphaFoldDB" id="A0A5N5PW39"/>
<dbReference type="SUPFAM" id="SSF75304">
    <property type="entry name" value="Amidase signature (AS) enzymes"/>
    <property type="match status" value="1"/>
</dbReference>
<dbReference type="EC" id="3.5.1.99" evidence="3"/>
<feature type="domain" description="Amidase" evidence="40">
    <location>
        <begin position="137"/>
        <end position="606"/>
    </location>
</feature>
<comment type="catalytic activity">
    <reaction evidence="25">
        <text>(9Z,12Z)-octadecadienamide + H2O = (9Z,12Z)-octadecadienoate + NH4(+)</text>
        <dbReference type="Rhea" id="RHEA:63020"/>
        <dbReference type="ChEBI" id="CHEBI:15377"/>
        <dbReference type="ChEBI" id="CHEBI:28938"/>
        <dbReference type="ChEBI" id="CHEBI:30245"/>
        <dbReference type="ChEBI" id="CHEBI:82984"/>
    </reaction>
    <physiologicalReaction direction="left-to-right" evidence="25">
        <dbReference type="Rhea" id="RHEA:63021"/>
    </physiologicalReaction>
</comment>
<feature type="active site" description="Acyl-ester intermediate" evidence="38">
    <location>
        <position position="284"/>
    </location>
</feature>
<evidence type="ECO:0000256" key="1">
    <source>
        <dbReference type="ARBA" id="ARBA00000208"/>
    </source>
</evidence>
<evidence type="ECO:0000256" key="12">
    <source>
        <dbReference type="ARBA" id="ARBA00050294"/>
    </source>
</evidence>
<dbReference type="PANTHER" id="PTHR45847">
    <property type="entry name" value="FATTY ACID AMIDE HYDROLASE"/>
    <property type="match status" value="1"/>
</dbReference>
<evidence type="ECO:0000256" key="31">
    <source>
        <dbReference type="ARBA" id="ARBA00052818"/>
    </source>
</evidence>
<evidence type="ECO:0000256" key="19">
    <source>
        <dbReference type="ARBA" id="ARBA00051346"/>
    </source>
</evidence>
<evidence type="ECO:0000256" key="9">
    <source>
        <dbReference type="ARBA" id="ARBA00047476"/>
    </source>
</evidence>
<comment type="catalytic activity">
    <reaction evidence="11">
        <text>N-(5Z,8Z,11Z,14Z-eicosatetraenoyl)-ethanolamine + H2O = ethanolamine + (5Z,8Z,11Z,14Z)-eicosatetraenoate</text>
        <dbReference type="Rhea" id="RHEA:26136"/>
        <dbReference type="ChEBI" id="CHEBI:2700"/>
        <dbReference type="ChEBI" id="CHEBI:15377"/>
        <dbReference type="ChEBI" id="CHEBI:32395"/>
        <dbReference type="ChEBI" id="CHEBI:57603"/>
        <dbReference type="EC" id="3.5.1.99"/>
    </reaction>
    <physiologicalReaction direction="left-to-right" evidence="11">
        <dbReference type="Rhea" id="RHEA:26137"/>
    </physiologicalReaction>
</comment>
<comment type="similarity">
    <text evidence="2">Belongs to the amidase family.</text>
</comment>
<dbReference type="PIRSF" id="PIRSF001221">
    <property type="entry name" value="Amidase_fungi"/>
    <property type="match status" value="1"/>
</dbReference>
<feature type="binding site" evidence="39">
    <location>
        <position position="260"/>
    </location>
    <ligand>
        <name>substrate</name>
    </ligand>
</feature>
<keyword evidence="4" id="KW-0597">Phosphoprotein</keyword>
<evidence type="ECO:0000256" key="20">
    <source>
        <dbReference type="ARBA" id="ARBA00051454"/>
    </source>
</evidence>
<evidence type="ECO:0000256" key="35">
    <source>
        <dbReference type="ARBA" id="ARBA00077111"/>
    </source>
</evidence>
<keyword evidence="7" id="KW-0443">Lipid metabolism</keyword>
<evidence type="ECO:0000256" key="21">
    <source>
        <dbReference type="ARBA" id="ARBA00051492"/>
    </source>
</evidence>
<evidence type="ECO:0000256" key="8">
    <source>
        <dbReference type="ARBA" id="ARBA00047450"/>
    </source>
</evidence>
<evidence type="ECO:0000256" key="25">
    <source>
        <dbReference type="ARBA" id="ARBA00052426"/>
    </source>
</evidence>
<comment type="catalytic activity">
    <reaction evidence="12">
        <text>N-(5Z,8Z,11Z,14Z-eicosatetraenoyl)-L-serine + H2O = (5Z,8Z,11Z,14Z)-eicosatetraenoate + L-serine</text>
        <dbReference type="Rhea" id="RHEA:64116"/>
        <dbReference type="ChEBI" id="CHEBI:15377"/>
        <dbReference type="ChEBI" id="CHEBI:32395"/>
        <dbReference type="ChEBI" id="CHEBI:33384"/>
        <dbReference type="ChEBI" id="CHEBI:149697"/>
    </reaction>
    <physiologicalReaction direction="left-to-right" evidence="12">
        <dbReference type="Rhea" id="RHEA:64117"/>
    </physiologicalReaction>
</comment>
<comment type="catalytic activity">
    <reaction evidence="32">
        <text>(8Z,11Z,14Z)-eicosatrienamide + H2O = (8Z,11Z,14Z)-eicosatrienoate + NH4(+)</text>
        <dbReference type="Rhea" id="RHEA:62996"/>
        <dbReference type="ChEBI" id="CHEBI:15377"/>
        <dbReference type="ChEBI" id="CHEBI:28938"/>
        <dbReference type="ChEBI" id="CHEBI:71589"/>
        <dbReference type="ChEBI" id="CHEBI:146163"/>
    </reaction>
    <physiologicalReaction direction="left-to-right" evidence="32">
        <dbReference type="Rhea" id="RHEA:62997"/>
    </physiologicalReaction>
</comment>
<dbReference type="PROSITE" id="PS00571">
    <property type="entry name" value="AMIDASES"/>
    <property type="match status" value="1"/>
</dbReference>
<comment type="catalytic activity">
    <reaction evidence="30">
        <text>N-(5Z,8Z,11Z,14Z)-eicosatetraenoyl-glycine + H2O = (5Z,8Z,11Z,14Z)-eicosatetraenoate + glycine</text>
        <dbReference type="Rhea" id="RHEA:64108"/>
        <dbReference type="ChEBI" id="CHEBI:15377"/>
        <dbReference type="ChEBI" id="CHEBI:32395"/>
        <dbReference type="ChEBI" id="CHEBI:57305"/>
        <dbReference type="ChEBI" id="CHEBI:59002"/>
    </reaction>
    <physiologicalReaction direction="left-to-right" evidence="30">
        <dbReference type="Rhea" id="RHEA:64109"/>
    </physiologicalReaction>
</comment>
<reference evidence="41 42" key="1">
    <citation type="submission" date="2019-06" db="EMBL/GenBank/DDBJ databases">
        <title>A chromosome-scale genome assembly of the striped catfish, Pangasianodon hypophthalmus.</title>
        <authorList>
            <person name="Wen M."/>
            <person name="Zahm M."/>
            <person name="Roques C."/>
            <person name="Cabau C."/>
            <person name="Klopp C."/>
            <person name="Donnadieu C."/>
            <person name="Jouanno E."/>
            <person name="Avarre J.-C."/>
            <person name="Campet M."/>
            <person name="Ha T.T.T."/>
            <person name="Dugue R."/>
            <person name="Lampietro C."/>
            <person name="Louis A."/>
            <person name="Herpin A."/>
            <person name="Echchiki A."/>
            <person name="Berthelot C."/>
            <person name="Parey E."/>
            <person name="Roest-Crollius H."/>
            <person name="Braasch I."/>
            <person name="Postlethwait J."/>
            <person name="Bobe J."/>
            <person name="Montfort J."/>
            <person name="Bouchez O."/>
            <person name="Begum T."/>
            <person name="Schartl M."/>
            <person name="Guiguen Y."/>
        </authorList>
    </citation>
    <scope>NUCLEOTIDE SEQUENCE [LARGE SCALE GENOMIC DNA]</scope>
    <source>
        <strain evidence="41 42">Indonesia</strain>
        <tissue evidence="41">Blood</tissue>
    </source>
</reference>